<dbReference type="SUPFAM" id="SSF58026">
    <property type="entry name" value="Delta-sleep-inducing peptide immunoreactive peptide"/>
    <property type="match status" value="1"/>
</dbReference>
<dbReference type="GO" id="GO:0006357">
    <property type="term" value="P:regulation of transcription by RNA polymerase II"/>
    <property type="evidence" value="ECO:0007669"/>
    <property type="project" value="InterPro"/>
</dbReference>
<dbReference type="PANTHER" id="PTHR12348">
    <property type="entry name" value="TSC22"/>
    <property type="match status" value="1"/>
</dbReference>
<accession>A0A6A4XBC1</accession>
<dbReference type="EMBL" id="VIIS01000220">
    <property type="protein sequence ID" value="KAF0311701.1"/>
    <property type="molecule type" value="Genomic_DNA"/>
</dbReference>
<dbReference type="Proteomes" id="UP000440578">
    <property type="component" value="Unassembled WGS sequence"/>
</dbReference>
<feature type="coiled-coil region" evidence="1">
    <location>
        <begin position="106"/>
        <end position="133"/>
    </location>
</feature>
<evidence type="ECO:0000313" key="3">
    <source>
        <dbReference type="Proteomes" id="UP000440578"/>
    </source>
</evidence>
<dbReference type="Pfam" id="PF01166">
    <property type="entry name" value="TSC22"/>
    <property type="match status" value="1"/>
</dbReference>
<reference evidence="2 3" key="1">
    <citation type="submission" date="2019-07" db="EMBL/GenBank/DDBJ databases">
        <title>Draft genome assembly of a fouling barnacle, Amphibalanus amphitrite (Darwin, 1854): The first reference genome for Thecostraca.</title>
        <authorList>
            <person name="Kim W."/>
        </authorList>
    </citation>
    <scope>NUCLEOTIDE SEQUENCE [LARGE SCALE GENOMIC DNA]</scope>
    <source>
        <strain evidence="2">SNU_AA5</strain>
        <tissue evidence="2">Soma without cirri and trophi</tissue>
    </source>
</reference>
<dbReference type="PANTHER" id="PTHR12348:SF26">
    <property type="entry name" value="PROTEIN TSCT-1"/>
    <property type="match status" value="1"/>
</dbReference>
<proteinExistence type="predicted"/>
<dbReference type="AlphaFoldDB" id="A0A6A4XBC1"/>
<comment type="caution">
    <text evidence="2">The sequence shown here is derived from an EMBL/GenBank/DDBJ whole genome shotgun (WGS) entry which is preliminary data.</text>
</comment>
<dbReference type="Gene3D" id="1.20.5.490">
    <property type="entry name" value="Single helix bin"/>
    <property type="match status" value="1"/>
</dbReference>
<dbReference type="InterPro" id="IPR000580">
    <property type="entry name" value="TSC22/Bun"/>
</dbReference>
<organism evidence="2 3">
    <name type="scientific">Amphibalanus amphitrite</name>
    <name type="common">Striped barnacle</name>
    <name type="synonym">Balanus amphitrite</name>
    <dbReference type="NCBI Taxonomy" id="1232801"/>
    <lineage>
        <taxon>Eukaryota</taxon>
        <taxon>Metazoa</taxon>
        <taxon>Ecdysozoa</taxon>
        <taxon>Arthropoda</taxon>
        <taxon>Crustacea</taxon>
        <taxon>Multicrustacea</taxon>
        <taxon>Cirripedia</taxon>
        <taxon>Thoracica</taxon>
        <taxon>Thoracicalcarea</taxon>
        <taxon>Balanomorpha</taxon>
        <taxon>Balanoidea</taxon>
        <taxon>Balanidae</taxon>
        <taxon>Amphibalaninae</taxon>
        <taxon>Amphibalanus</taxon>
    </lineage>
</organism>
<name>A0A6A4XBC1_AMPAM</name>
<evidence type="ECO:0000256" key="1">
    <source>
        <dbReference type="SAM" id="Coils"/>
    </source>
</evidence>
<sequence length="162" mass="17461">MTNDRWPALEADVESSLISSLSDSLTSLASLGSLGNLSASPGGSSLDNKIEPIDNKIEQAMGLKHKLKRRTSVVFDVKMMEDHVYVVVDDEDLVKSHLLLAVREEVDVLKANITKLVDKISVLERENEVLKTNASPEVLAKLAERPAAPPAAGQSAPGHRVA</sequence>
<keyword evidence="3" id="KW-1185">Reference proteome</keyword>
<keyword evidence="1" id="KW-0175">Coiled coil</keyword>
<gene>
    <name evidence="2" type="primary">TSC22D3</name>
    <name evidence="2" type="ORF">FJT64_017542</name>
</gene>
<protein>
    <submittedName>
        <fullName evidence="2">TSC22 domain family protein 3</fullName>
    </submittedName>
</protein>
<evidence type="ECO:0000313" key="2">
    <source>
        <dbReference type="EMBL" id="KAF0311701.1"/>
    </source>
</evidence>